<keyword evidence="2" id="KW-1185">Reference proteome</keyword>
<sequence length="191" mass="21806">MESKDGKEVVIAADAKAWRDWLEEHAATSGPVYLVIYNKNSLVPSVGYAEAVEHALCYGWIDSKTMKRDARSVYQTFTKRKPFSTWARSNKERVLRMTALGLMRPEGQAMIDQAKQNGSWDKLNDIDNEVIPADLQRQFDENEPAYKNFMAFAPSARKLILQWISAARRPETREKRIQATVDQAARNLKAV</sequence>
<dbReference type="EMBL" id="CP056775">
    <property type="protein sequence ID" value="QRQ99668.1"/>
    <property type="molecule type" value="Genomic_DNA"/>
</dbReference>
<dbReference type="Proteomes" id="UP000612680">
    <property type="component" value="Chromosome"/>
</dbReference>
<reference evidence="1 2" key="1">
    <citation type="submission" date="2020-06" db="EMBL/GenBank/DDBJ databases">
        <title>Dyadobacter sandarakinus sp. nov., isolated from the soil of the Arctic Yellow River Station.</title>
        <authorList>
            <person name="Zhang Y."/>
            <person name="Peng F."/>
        </authorList>
    </citation>
    <scope>NUCLEOTIDE SEQUENCE [LARGE SCALE GENOMIC DNA]</scope>
    <source>
        <strain evidence="1 2">Q3-56</strain>
    </source>
</reference>
<name>A0ABX7I1J8_9BACT</name>
<evidence type="ECO:0000313" key="2">
    <source>
        <dbReference type="Proteomes" id="UP000612680"/>
    </source>
</evidence>
<evidence type="ECO:0000313" key="1">
    <source>
        <dbReference type="EMBL" id="QRQ99668.1"/>
    </source>
</evidence>
<proteinExistence type="predicted"/>
<accession>A0ABX7I1J8</accession>
<dbReference type="RefSeq" id="WP_204660430.1">
    <property type="nucleotide sequence ID" value="NZ_CP056775.1"/>
</dbReference>
<protein>
    <submittedName>
        <fullName evidence="1">YdeI/OmpD-associated family protein</fullName>
    </submittedName>
</protein>
<organism evidence="1 2">
    <name type="scientific">Dyadobacter sandarakinus</name>
    <dbReference type="NCBI Taxonomy" id="2747268"/>
    <lineage>
        <taxon>Bacteria</taxon>
        <taxon>Pseudomonadati</taxon>
        <taxon>Bacteroidota</taxon>
        <taxon>Cytophagia</taxon>
        <taxon>Cytophagales</taxon>
        <taxon>Spirosomataceae</taxon>
        <taxon>Dyadobacter</taxon>
    </lineage>
</organism>
<gene>
    <name evidence="1" type="ORF">HWI92_01430</name>
</gene>
<dbReference type="Pfam" id="PF13376">
    <property type="entry name" value="OmdA"/>
    <property type="match status" value="1"/>
</dbReference>